<evidence type="ECO:0000256" key="4">
    <source>
        <dbReference type="ARBA" id="ARBA00022679"/>
    </source>
</evidence>
<dbReference type="CDD" id="cd16917">
    <property type="entry name" value="HATPase_UhpB-NarQ-NarX-like"/>
    <property type="match status" value="1"/>
</dbReference>
<evidence type="ECO:0000256" key="1">
    <source>
        <dbReference type="ARBA" id="ARBA00000085"/>
    </source>
</evidence>
<dbReference type="Proteomes" id="UP001501231">
    <property type="component" value="Unassembled WGS sequence"/>
</dbReference>
<evidence type="ECO:0000256" key="6">
    <source>
        <dbReference type="ARBA" id="ARBA00022777"/>
    </source>
</evidence>
<keyword evidence="13" id="KW-1185">Reference proteome</keyword>
<dbReference type="EC" id="2.7.13.3" evidence="2"/>
<dbReference type="EMBL" id="BAAARW010000039">
    <property type="protein sequence ID" value="GAA2454915.1"/>
    <property type="molecule type" value="Genomic_DNA"/>
</dbReference>
<evidence type="ECO:0000256" key="5">
    <source>
        <dbReference type="ARBA" id="ARBA00022741"/>
    </source>
</evidence>
<gene>
    <name evidence="12" type="ORF">GCM10010191_87420</name>
</gene>
<proteinExistence type="predicted"/>
<protein>
    <recommendedName>
        <fullName evidence="2">histidine kinase</fullName>
        <ecNumber evidence="2">2.7.13.3</ecNumber>
    </recommendedName>
</protein>
<dbReference type="RefSeq" id="WP_344597495.1">
    <property type="nucleotide sequence ID" value="NZ_BAAARW010000039.1"/>
</dbReference>
<feature type="transmembrane region" description="Helical" evidence="10">
    <location>
        <begin position="91"/>
        <end position="119"/>
    </location>
</feature>
<organism evidence="12 13">
    <name type="scientific">Actinomadura vinacea</name>
    <dbReference type="NCBI Taxonomy" id="115336"/>
    <lineage>
        <taxon>Bacteria</taxon>
        <taxon>Bacillati</taxon>
        <taxon>Actinomycetota</taxon>
        <taxon>Actinomycetes</taxon>
        <taxon>Streptosporangiales</taxon>
        <taxon>Thermomonosporaceae</taxon>
        <taxon>Actinomadura</taxon>
    </lineage>
</organism>
<feature type="domain" description="Histidine kinase/HSP90-like ATPase" evidence="11">
    <location>
        <begin position="329"/>
        <end position="421"/>
    </location>
</feature>
<feature type="compositionally biased region" description="Gly residues" evidence="9">
    <location>
        <begin position="276"/>
        <end position="286"/>
    </location>
</feature>
<dbReference type="InterPro" id="IPR011712">
    <property type="entry name" value="Sig_transdc_His_kin_sub3_dim/P"/>
</dbReference>
<comment type="catalytic activity">
    <reaction evidence="1">
        <text>ATP + protein L-histidine = ADP + protein N-phospho-L-histidine.</text>
        <dbReference type="EC" id="2.7.13.3"/>
    </reaction>
</comment>
<dbReference type="SUPFAM" id="SSF55874">
    <property type="entry name" value="ATPase domain of HSP90 chaperone/DNA topoisomerase II/histidine kinase"/>
    <property type="match status" value="1"/>
</dbReference>
<keyword evidence="10" id="KW-1133">Transmembrane helix</keyword>
<comment type="caution">
    <text evidence="12">The sequence shown here is derived from an EMBL/GenBank/DDBJ whole genome shotgun (WGS) entry which is preliminary data.</text>
</comment>
<feature type="transmembrane region" description="Helical" evidence="10">
    <location>
        <begin position="24"/>
        <end position="46"/>
    </location>
</feature>
<keyword evidence="5" id="KW-0547">Nucleotide-binding</keyword>
<dbReference type="InterPro" id="IPR003594">
    <property type="entry name" value="HATPase_dom"/>
</dbReference>
<dbReference type="Gene3D" id="3.30.565.10">
    <property type="entry name" value="Histidine kinase-like ATPase, C-terminal domain"/>
    <property type="match status" value="1"/>
</dbReference>
<keyword evidence="10" id="KW-0812">Transmembrane</keyword>
<evidence type="ECO:0000259" key="11">
    <source>
        <dbReference type="SMART" id="SM00387"/>
    </source>
</evidence>
<keyword evidence="6" id="KW-0418">Kinase</keyword>
<dbReference type="PANTHER" id="PTHR24421">
    <property type="entry name" value="NITRATE/NITRITE SENSOR PROTEIN NARX-RELATED"/>
    <property type="match status" value="1"/>
</dbReference>
<keyword evidence="10" id="KW-0472">Membrane</keyword>
<evidence type="ECO:0000313" key="13">
    <source>
        <dbReference type="Proteomes" id="UP001501231"/>
    </source>
</evidence>
<feature type="transmembrane region" description="Helical" evidence="10">
    <location>
        <begin position="66"/>
        <end position="85"/>
    </location>
</feature>
<keyword evidence="3" id="KW-0597">Phosphoprotein</keyword>
<evidence type="ECO:0000256" key="10">
    <source>
        <dbReference type="SAM" id="Phobius"/>
    </source>
</evidence>
<dbReference type="Pfam" id="PF07730">
    <property type="entry name" value="HisKA_3"/>
    <property type="match status" value="1"/>
</dbReference>
<dbReference type="Gene3D" id="1.20.5.1930">
    <property type="match status" value="1"/>
</dbReference>
<dbReference type="SMART" id="SM00387">
    <property type="entry name" value="HATPase_c"/>
    <property type="match status" value="1"/>
</dbReference>
<dbReference type="PANTHER" id="PTHR24421:SF10">
    <property type="entry name" value="NITRATE_NITRITE SENSOR PROTEIN NARQ"/>
    <property type="match status" value="1"/>
</dbReference>
<evidence type="ECO:0000256" key="3">
    <source>
        <dbReference type="ARBA" id="ARBA00022553"/>
    </source>
</evidence>
<keyword evidence="8" id="KW-0902">Two-component regulatory system</keyword>
<keyword evidence="4" id="KW-0808">Transferase</keyword>
<feature type="region of interest" description="Disordered" evidence="9">
    <location>
        <begin position="268"/>
        <end position="300"/>
    </location>
</feature>
<keyword evidence="7" id="KW-0067">ATP-binding</keyword>
<evidence type="ECO:0000256" key="9">
    <source>
        <dbReference type="SAM" id="MobiDB-lite"/>
    </source>
</evidence>
<evidence type="ECO:0000256" key="8">
    <source>
        <dbReference type="ARBA" id="ARBA00023012"/>
    </source>
</evidence>
<dbReference type="Pfam" id="PF02518">
    <property type="entry name" value="HATPase_c"/>
    <property type="match status" value="1"/>
</dbReference>
<evidence type="ECO:0000256" key="7">
    <source>
        <dbReference type="ARBA" id="ARBA00022840"/>
    </source>
</evidence>
<evidence type="ECO:0000256" key="2">
    <source>
        <dbReference type="ARBA" id="ARBA00012438"/>
    </source>
</evidence>
<reference evidence="13" key="1">
    <citation type="journal article" date="2019" name="Int. J. Syst. Evol. Microbiol.">
        <title>The Global Catalogue of Microorganisms (GCM) 10K type strain sequencing project: providing services to taxonomists for standard genome sequencing and annotation.</title>
        <authorList>
            <consortium name="The Broad Institute Genomics Platform"/>
            <consortium name="The Broad Institute Genome Sequencing Center for Infectious Disease"/>
            <person name="Wu L."/>
            <person name="Ma J."/>
        </authorList>
    </citation>
    <scope>NUCLEOTIDE SEQUENCE [LARGE SCALE GENOMIC DNA]</scope>
    <source>
        <strain evidence="13">JCM 3325</strain>
    </source>
</reference>
<sequence length="425" mass="44229">MDRAAVRRRGWAGRTQRIAGHHHLLIVVGTLLGLLSLAEVVLGLLLDRGPVAQLAASSSSARTERVLFTVLVCLLCLITTLPAALPRPRGAATAISAAGVTSLLILESVTAAGMAAQMIVAGRLGRAGDRLPTLLVGVPFLVLALAGPQDAEARVRTVLLASLVPISALAGLGHRARLDARESTATRNAIAGTILENTARGERARIARELHDVVAHHISMVAIQAETARLATRGMPPEGAERLLDIGDTAREALTEMRRLLGVLREDTRTGAAVEGSGGEPAGGERSGGERHPQPGLGQLNGLLDEARAASGSALRLIIRGPPEPLDPGVELVAYRIVQESLTNARRHAPGAAIDVELLYTQDALWLRVRDNGPGPSPTARPGGHGLLGMRERAAAVGGRVQAGPVSGVGFLVEATLPTKTEGAR</sequence>
<dbReference type="InterPro" id="IPR036890">
    <property type="entry name" value="HATPase_C_sf"/>
</dbReference>
<accession>A0ABP5XJ96</accession>
<name>A0ABP5XJ96_9ACTN</name>
<dbReference type="InterPro" id="IPR050482">
    <property type="entry name" value="Sensor_HK_TwoCompSys"/>
</dbReference>
<evidence type="ECO:0000313" key="12">
    <source>
        <dbReference type="EMBL" id="GAA2454915.1"/>
    </source>
</evidence>